<feature type="compositionally biased region" description="Low complexity" evidence="1">
    <location>
        <begin position="229"/>
        <end position="260"/>
    </location>
</feature>
<feature type="compositionally biased region" description="Pro residues" evidence="1">
    <location>
        <begin position="261"/>
        <end position="271"/>
    </location>
</feature>
<evidence type="ECO:0000313" key="3">
    <source>
        <dbReference type="EMBL" id="SPF42334.1"/>
    </source>
</evidence>
<accession>A0A2U3KRR1</accession>
<proteinExistence type="predicted"/>
<dbReference type="AlphaFoldDB" id="A0A2U3KRR1"/>
<sequence>MKRKSTLSLGLSLLLWTAAGWGQTQDTPVPASENQRYSVQGQAPSATPVSYASLTELNGMLARLETTSKNTQADLVKLRIERWKTNNSDKKQTLANVDSIQRNLEGALPEIMAGLRAAPEDLPATFKLYRNLDALYDVLGSVVESAGAFGSKDDYQTLANDLTGFEDTRKQMAQRIENLSTAKEAEIVRLRADLKTAQAAVPATPPKKTVVVDENEPPKKPAVKKKPVTKPATTKPATTTTPATTTAAKPSAGQPQNQTPPAQPTPATKPQ</sequence>
<feature type="region of interest" description="Disordered" evidence="1">
    <location>
        <begin position="197"/>
        <end position="271"/>
    </location>
</feature>
<feature type="chain" id="PRO_5015681086" evidence="2">
    <location>
        <begin position="23"/>
        <end position="271"/>
    </location>
</feature>
<gene>
    <name evidence="3" type="ORF">SBA1_440032</name>
</gene>
<organism evidence="3 4">
    <name type="scientific">Candidatus Sulfotelmatobacter kueseliae</name>
    <dbReference type="NCBI Taxonomy" id="2042962"/>
    <lineage>
        <taxon>Bacteria</taxon>
        <taxon>Pseudomonadati</taxon>
        <taxon>Acidobacteriota</taxon>
        <taxon>Terriglobia</taxon>
        <taxon>Terriglobales</taxon>
        <taxon>Candidatus Korobacteraceae</taxon>
        <taxon>Candidatus Sulfotelmatobacter</taxon>
    </lineage>
</organism>
<keyword evidence="2" id="KW-0732">Signal</keyword>
<evidence type="ECO:0000256" key="1">
    <source>
        <dbReference type="SAM" id="MobiDB-lite"/>
    </source>
</evidence>
<name>A0A2U3KRR1_9BACT</name>
<dbReference type="EMBL" id="OMOD01000138">
    <property type="protein sequence ID" value="SPF42334.1"/>
    <property type="molecule type" value="Genomic_DNA"/>
</dbReference>
<reference evidence="4" key="1">
    <citation type="submission" date="2018-02" db="EMBL/GenBank/DDBJ databases">
        <authorList>
            <person name="Hausmann B."/>
        </authorList>
    </citation>
    <scope>NUCLEOTIDE SEQUENCE [LARGE SCALE GENOMIC DNA]</scope>
    <source>
        <strain evidence="4">Peat soil MAG SbA1</strain>
    </source>
</reference>
<feature type="compositionally biased region" description="Low complexity" evidence="1">
    <location>
        <begin position="197"/>
        <end position="209"/>
    </location>
</feature>
<feature type="signal peptide" evidence="2">
    <location>
        <begin position="1"/>
        <end position="22"/>
    </location>
</feature>
<evidence type="ECO:0000313" key="4">
    <source>
        <dbReference type="Proteomes" id="UP000238701"/>
    </source>
</evidence>
<dbReference type="Proteomes" id="UP000238701">
    <property type="component" value="Unassembled WGS sequence"/>
</dbReference>
<evidence type="ECO:0000256" key="2">
    <source>
        <dbReference type="SAM" id="SignalP"/>
    </source>
</evidence>
<protein>
    <submittedName>
        <fullName evidence="3">Uncharacterized protein</fullName>
    </submittedName>
</protein>